<dbReference type="PANTHER" id="PTHR38683:SF1">
    <property type="entry name" value="CHORISMATE PYRUVATE-LYASE"/>
    <property type="match status" value="1"/>
</dbReference>
<comment type="pathway">
    <text evidence="4">Cofactor biosynthesis; ubiquinone biosynthesis.</text>
</comment>
<feature type="binding site" evidence="4">
    <location>
        <position position="165"/>
    </location>
    <ligand>
        <name>substrate</name>
    </ligand>
</feature>
<feature type="binding site" evidence="4">
    <location>
        <position position="120"/>
    </location>
    <ligand>
        <name>substrate</name>
    </ligand>
</feature>
<dbReference type="SUPFAM" id="SSF64288">
    <property type="entry name" value="Chorismate lyase-like"/>
    <property type="match status" value="1"/>
</dbReference>
<keyword evidence="4" id="KW-0670">Pyruvate</keyword>
<evidence type="ECO:0000256" key="3">
    <source>
        <dbReference type="ARBA" id="ARBA00023239"/>
    </source>
</evidence>
<sequence length="180" mass="20692">MTELISSYITALKNVHWQDIDKFELSSSVSLHWLLEKGSLSRRFAEKCENLRVELLFNEIITPTQVTTEEKELLSDTHCLLREVVLLGDDKEWIVGRTLIPEASLKEQPHNLLQQGSIPLGLTVFSVEDVSRDALQLGWVELPNQRLIARRSRLWMNKKPMLVAELFLPDSPVYVAETVR</sequence>
<comment type="catalytic activity">
    <reaction evidence="4">
        <text>chorismate = 4-hydroxybenzoate + pyruvate</text>
        <dbReference type="Rhea" id="RHEA:16505"/>
        <dbReference type="ChEBI" id="CHEBI:15361"/>
        <dbReference type="ChEBI" id="CHEBI:17879"/>
        <dbReference type="ChEBI" id="CHEBI:29748"/>
        <dbReference type="EC" id="4.1.3.40"/>
    </reaction>
</comment>
<dbReference type="RefSeq" id="WP_272132626.1">
    <property type="nucleotide sequence ID" value="NZ_JAQLOI010000001.1"/>
</dbReference>
<evidence type="ECO:0000313" key="5">
    <source>
        <dbReference type="EMBL" id="MDB1122686.1"/>
    </source>
</evidence>
<dbReference type="PANTHER" id="PTHR38683">
    <property type="entry name" value="CHORISMATE PYRUVATE-LYASE"/>
    <property type="match status" value="1"/>
</dbReference>
<dbReference type="Pfam" id="PF04345">
    <property type="entry name" value="Chor_lyase"/>
    <property type="match status" value="1"/>
</dbReference>
<comment type="function">
    <text evidence="4">Removes the pyruvyl group from chorismate, with concomitant aromatization of the ring, to provide 4-hydroxybenzoate (4HB) for the ubiquinone pathway.</text>
</comment>
<evidence type="ECO:0000313" key="6">
    <source>
        <dbReference type="Proteomes" id="UP001210678"/>
    </source>
</evidence>
<protein>
    <recommendedName>
        <fullName evidence="4">Probable chorismate pyruvate-lyase</fullName>
        <shortName evidence="4">CL</shortName>
        <shortName evidence="4">CPL</shortName>
        <ecNumber evidence="4">4.1.3.40</ecNumber>
    </recommendedName>
</protein>
<dbReference type="EMBL" id="JAQLOI010000001">
    <property type="protein sequence ID" value="MDB1122686.1"/>
    <property type="molecule type" value="Genomic_DNA"/>
</dbReference>
<comment type="similarity">
    <text evidence="4">Belongs to the UbiC family.</text>
</comment>
<gene>
    <name evidence="4" type="primary">ubiC</name>
    <name evidence="5" type="ORF">PGX00_02730</name>
</gene>
<keyword evidence="6" id="KW-1185">Reference proteome</keyword>
<comment type="caution">
    <text evidence="4">Lacks conserved residue(s) required for the propagation of feature annotation.</text>
</comment>
<feature type="binding site" evidence="4">
    <location>
        <position position="82"/>
    </location>
    <ligand>
        <name>substrate</name>
    </ligand>
</feature>
<evidence type="ECO:0000256" key="1">
    <source>
        <dbReference type="ARBA" id="ARBA00022490"/>
    </source>
</evidence>
<comment type="subcellular location">
    <subcellularLocation>
        <location evidence="4">Cytoplasm</location>
    </subcellularLocation>
</comment>
<dbReference type="GO" id="GO:0008813">
    <property type="term" value="F:chorismate lyase activity"/>
    <property type="evidence" value="ECO:0007669"/>
    <property type="project" value="UniProtKB-EC"/>
</dbReference>
<comment type="caution">
    <text evidence="5">The sequence shown here is derived from an EMBL/GenBank/DDBJ whole genome shotgun (WGS) entry which is preliminary data.</text>
</comment>
<dbReference type="Proteomes" id="UP001210678">
    <property type="component" value="Unassembled WGS sequence"/>
</dbReference>
<dbReference type="EC" id="4.1.3.40" evidence="4"/>
<dbReference type="HAMAP" id="MF_01632">
    <property type="entry name" value="UbiC"/>
    <property type="match status" value="1"/>
</dbReference>
<evidence type="ECO:0000256" key="2">
    <source>
        <dbReference type="ARBA" id="ARBA00022688"/>
    </source>
</evidence>
<organism evidence="5 6">
    <name type="scientific">Vibrio algarum</name>
    <dbReference type="NCBI Taxonomy" id="3020714"/>
    <lineage>
        <taxon>Bacteria</taxon>
        <taxon>Pseudomonadati</taxon>
        <taxon>Pseudomonadota</taxon>
        <taxon>Gammaproteobacteria</taxon>
        <taxon>Vibrionales</taxon>
        <taxon>Vibrionaceae</taxon>
        <taxon>Vibrio</taxon>
    </lineage>
</organism>
<evidence type="ECO:0000256" key="4">
    <source>
        <dbReference type="HAMAP-Rule" id="MF_01632"/>
    </source>
</evidence>
<dbReference type="InterPro" id="IPR028978">
    <property type="entry name" value="Chorismate_lyase_/UTRA_dom_sf"/>
</dbReference>
<proteinExistence type="inferred from homology"/>
<name>A0ABT4YMB9_9VIBR</name>
<keyword evidence="1 4" id="KW-0963">Cytoplasm</keyword>
<reference evidence="5 6" key="1">
    <citation type="submission" date="2023-01" db="EMBL/GenBank/DDBJ databases">
        <title>Vibrio sp. KJ40-1 sp.nov, isolated from marine algae.</title>
        <authorList>
            <person name="Butt M."/>
            <person name="Kim J.M.J."/>
            <person name="Jeon C.O.C."/>
        </authorList>
    </citation>
    <scope>NUCLEOTIDE SEQUENCE [LARGE SCALE GENOMIC DNA]</scope>
    <source>
        <strain evidence="5 6">KJ40-1</strain>
    </source>
</reference>
<keyword evidence="3 4" id="KW-0456">Lyase</keyword>
<keyword evidence="2 4" id="KW-0831">Ubiquinone biosynthesis</keyword>
<accession>A0ABT4YMB9</accession>
<dbReference type="InterPro" id="IPR007440">
    <property type="entry name" value="Chorismate--pyruvate_lyase"/>
</dbReference>
<dbReference type="Gene3D" id="3.40.1410.10">
    <property type="entry name" value="Chorismate lyase-like"/>
    <property type="match status" value="1"/>
</dbReference>